<evidence type="ECO:0000313" key="1">
    <source>
        <dbReference type="EMBL" id="KAI8031860.1"/>
    </source>
</evidence>
<dbReference type="Proteomes" id="UP001060215">
    <property type="component" value="Chromosome 1"/>
</dbReference>
<protein>
    <submittedName>
        <fullName evidence="1">Mannose-6-phosphate isomerase 1</fullName>
    </submittedName>
</protein>
<keyword evidence="1" id="KW-0413">Isomerase</keyword>
<sequence>METVSQRRVRKLRCSMQNYDSGVNVNETKPYAEFWMGTHESGPSFILQWGVTLPFLFKVLSIAEAGSIQAHPDKELAEFLHKTMPGVFKDDNHKLEMALALTDLEALCEFISLKKWALVHVQDTLLIDHITKPKKGITWNFWQIRSLRMFFKIFLRLQKWLAVYMQTKC</sequence>
<reference evidence="1 2" key="1">
    <citation type="journal article" date="2022" name="Plant J.">
        <title>Chromosome-level genome of Camellia lanceoleosa provides a valuable resource for understanding genome evolution and self-incompatibility.</title>
        <authorList>
            <person name="Gong W."/>
            <person name="Xiao S."/>
            <person name="Wang L."/>
            <person name="Liao Z."/>
            <person name="Chang Y."/>
            <person name="Mo W."/>
            <person name="Hu G."/>
            <person name="Li W."/>
            <person name="Zhao G."/>
            <person name="Zhu H."/>
            <person name="Hu X."/>
            <person name="Ji K."/>
            <person name="Xiang X."/>
            <person name="Song Q."/>
            <person name="Yuan D."/>
            <person name="Jin S."/>
            <person name="Zhang L."/>
        </authorList>
    </citation>
    <scope>NUCLEOTIDE SEQUENCE [LARGE SCALE GENOMIC DNA]</scope>
    <source>
        <strain evidence="1">SQ_2022a</strain>
    </source>
</reference>
<gene>
    <name evidence="1" type="ORF">LOK49_LG01G03517</name>
</gene>
<name>A0ACC0J4L1_9ERIC</name>
<comment type="caution">
    <text evidence="1">The sequence shown here is derived from an EMBL/GenBank/DDBJ whole genome shotgun (WGS) entry which is preliminary data.</text>
</comment>
<accession>A0ACC0J4L1</accession>
<organism evidence="1 2">
    <name type="scientific">Camellia lanceoleosa</name>
    <dbReference type="NCBI Taxonomy" id="1840588"/>
    <lineage>
        <taxon>Eukaryota</taxon>
        <taxon>Viridiplantae</taxon>
        <taxon>Streptophyta</taxon>
        <taxon>Embryophyta</taxon>
        <taxon>Tracheophyta</taxon>
        <taxon>Spermatophyta</taxon>
        <taxon>Magnoliopsida</taxon>
        <taxon>eudicotyledons</taxon>
        <taxon>Gunneridae</taxon>
        <taxon>Pentapetalae</taxon>
        <taxon>asterids</taxon>
        <taxon>Ericales</taxon>
        <taxon>Theaceae</taxon>
        <taxon>Camellia</taxon>
    </lineage>
</organism>
<evidence type="ECO:0000313" key="2">
    <source>
        <dbReference type="Proteomes" id="UP001060215"/>
    </source>
</evidence>
<dbReference type="EMBL" id="CM045758">
    <property type="protein sequence ID" value="KAI8031860.1"/>
    <property type="molecule type" value="Genomic_DNA"/>
</dbReference>
<proteinExistence type="predicted"/>
<keyword evidence="2" id="KW-1185">Reference proteome</keyword>